<organism evidence="1">
    <name type="scientific">uncultured Caudovirales phage</name>
    <dbReference type="NCBI Taxonomy" id="2100421"/>
    <lineage>
        <taxon>Viruses</taxon>
        <taxon>Duplodnaviria</taxon>
        <taxon>Heunggongvirae</taxon>
        <taxon>Uroviricota</taxon>
        <taxon>Caudoviricetes</taxon>
        <taxon>Peduoviridae</taxon>
        <taxon>Maltschvirus</taxon>
        <taxon>Maltschvirus maltsch</taxon>
    </lineage>
</organism>
<name>A0A6J7W972_9CAUD</name>
<proteinExistence type="predicted"/>
<gene>
    <name evidence="1" type="ORF">UFOVP152_4</name>
</gene>
<dbReference type="EMBL" id="LR798200">
    <property type="protein sequence ID" value="CAB5162117.1"/>
    <property type="molecule type" value="Genomic_DNA"/>
</dbReference>
<evidence type="ECO:0000313" key="1">
    <source>
        <dbReference type="EMBL" id="CAB5162117.1"/>
    </source>
</evidence>
<sequence length="53" mass="5277">MIVGYVKARLAERSTWAAITLAITGGAALSSPYSWLAIAAGVAGALVPTSSGQ</sequence>
<reference evidence="1" key="1">
    <citation type="submission" date="2020-05" db="EMBL/GenBank/DDBJ databases">
        <authorList>
            <person name="Chiriac C."/>
            <person name="Salcher M."/>
            <person name="Ghai R."/>
            <person name="Kavagutti S V."/>
        </authorList>
    </citation>
    <scope>NUCLEOTIDE SEQUENCE</scope>
</reference>
<accession>A0A6J7W972</accession>
<protein>
    <submittedName>
        <fullName evidence="1">Uncharacterized protein</fullName>
    </submittedName>
</protein>